<keyword evidence="2 4" id="KW-0378">Hydrolase</keyword>
<protein>
    <submittedName>
        <fullName evidence="6">Glycoside hydrolase family 3 C-terminal domain-containing protein</fullName>
    </submittedName>
</protein>
<sequence length="759" mass="83730">MSDKIKEILSQMTLEEKVEMCSGADFWNLKGIERLGVPSILVTDGPHGVRKQAEGADHLGLTDSLPATCFPSAAGLASTWDRDLLTKVGQTLGTEALSEKVGVLLGPGANIKRSPLCGRNFEYFSEDPYLSSELAASHINGLQSQGVGGSLKHFAVNNQEHRRMSTNAVVDERTLREIYLASFEGAVKKAQPWTVMSAYNKVNGEFASENHRLLTEILREEWGFDGIVVSDWGAVNERVASLKAGLELEMPGSYGIGKKKLLEAIDSGALETDQLDESVEGLLELILKVAENQKNDVSFDKKTHHNFASEVASESMVLLRNEDQILPISKEKDVAIIGALARKPRYQGGGSSNINPTELDDIYNELCKDNTSDVSYSEGYTLDGDQVDDSLIQEAQKHAAEAEIAVLFLGLPDAYESEGYDRTHLSLPENQLQLIEAISEVQSNIVVVLSNGAPIEMPWLSKVKAVLEGYLGGQALGSAIAKLLYGDVNPSGRLAETFPIRLEDNPSYLNFPGDGDEVEYKEGIYVGYRYYDKKNVEPLFPFGYGLSYTTFEFGNLEVEEAQNGDYNVKVSVDISNTGDRAGKEVGQLYVKDVEATISRPEKELKGFEKVYLDPGETKRVTFELDMRSFAFYDVDLEDWRVEGGEFEIAVGSSSRNLKLSQTVTVKDSHTKTEKVGRNTTIGDLMKNPEQAKIVENMLASVETPLTQHMDENSGMSDMMEAMTNYLPLRALSNFSEGKFTEEDMQKYIDELNQVSTSTV</sequence>
<dbReference type="SUPFAM" id="SSF51445">
    <property type="entry name" value="(Trans)glycosidases"/>
    <property type="match status" value="1"/>
</dbReference>
<dbReference type="Proteomes" id="UP001595637">
    <property type="component" value="Unassembled WGS sequence"/>
</dbReference>
<dbReference type="InterPro" id="IPR026891">
    <property type="entry name" value="Fn3-like"/>
</dbReference>
<dbReference type="RefSeq" id="WP_380652238.1">
    <property type="nucleotide sequence ID" value="NZ_JBHRVQ010000001.1"/>
</dbReference>
<proteinExistence type="inferred from homology"/>
<dbReference type="Gene3D" id="3.40.50.1700">
    <property type="entry name" value="Glycoside hydrolase family 3 C-terminal domain"/>
    <property type="match status" value="1"/>
</dbReference>
<dbReference type="InterPro" id="IPR017853">
    <property type="entry name" value="GH"/>
</dbReference>
<dbReference type="InterPro" id="IPR002772">
    <property type="entry name" value="Glyco_hydro_3_C"/>
</dbReference>
<evidence type="ECO:0000256" key="4">
    <source>
        <dbReference type="RuleBase" id="RU361161"/>
    </source>
</evidence>
<comment type="similarity">
    <text evidence="1 4">Belongs to the glycosyl hydrolase 3 family.</text>
</comment>
<dbReference type="InterPro" id="IPR013783">
    <property type="entry name" value="Ig-like_fold"/>
</dbReference>
<keyword evidence="7" id="KW-1185">Reference proteome</keyword>
<dbReference type="GO" id="GO:0016787">
    <property type="term" value="F:hydrolase activity"/>
    <property type="evidence" value="ECO:0007669"/>
    <property type="project" value="UniProtKB-KW"/>
</dbReference>
<dbReference type="InterPro" id="IPR001764">
    <property type="entry name" value="Glyco_hydro_3_N"/>
</dbReference>
<dbReference type="Pfam" id="PF00933">
    <property type="entry name" value="Glyco_hydro_3"/>
    <property type="match status" value="1"/>
</dbReference>
<dbReference type="InterPro" id="IPR019800">
    <property type="entry name" value="Glyco_hydro_3_AS"/>
</dbReference>
<dbReference type="PRINTS" id="PR00133">
    <property type="entry name" value="GLHYDRLASE3"/>
</dbReference>
<evidence type="ECO:0000256" key="1">
    <source>
        <dbReference type="ARBA" id="ARBA00005336"/>
    </source>
</evidence>
<dbReference type="InterPro" id="IPR050288">
    <property type="entry name" value="Cellulose_deg_GH3"/>
</dbReference>
<dbReference type="InterPro" id="IPR036881">
    <property type="entry name" value="Glyco_hydro_3_C_sf"/>
</dbReference>
<dbReference type="SMART" id="SM01217">
    <property type="entry name" value="Fn3_like"/>
    <property type="match status" value="1"/>
</dbReference>
<dbReference type="SUPFAM" id="SSF52279">
    <property type="entry name" value="Beta-D-glucan exohydrolase, C-terminal domain"/>
    <property type="match status" value="1"/>
</dbReference>
<dbReference type="Gene3D" id="3.20.20.300">
    <property type="entry name" value="Glycoside hydrolase, family 3, N-terminal domain"/>
    <property type="match status" value="1"/>
</dbReference>
<gene>
    <name evidence="6" type="ORF">ACFOEO_04130</name>
</gene>
<evidence type="ECO:0000313" key="7">
    <source>
        <dbReference type="Proteomes" id="UP001595637"/>
    </source>
</evidence>
<evidence type="ECO:0000259" key="5">
    <source>
        <dbReference type="SMART" id="SM01217"/>
    </source>
</evidence>
<keyword evidence="3" id="KW-0119">Carbohydrate metabolism</keyword>
<dbReference type="Pfam" id="PF01915">
    <property type="entry name" value="Glyco_hydro_3_C"/>
    <property type="match status" value="1"/>
</dbReference>
<dbReference type="PANTHER" id="PTHR42715">
    <property type="entry name" value="BETA-GLUCOSIDASE"/>
    <property type="match status" value="1"/>
</dbReference>
<dbReference type="PROSITE" id="PS00775">
    <property type="entry name" value="GLYCOSYL_HYDROL_F3"/>
    <property type="match status" value="1"/>
</dbReference>
<dbReference type="InterPro" id="IPR036962">
    <property type="entry name" value="Glyco_hydro_3_N_sf"/>
</dbReference>
<dbReference type="PANTHER" id="PTHR42715:SF10">
    <property type="entry name" value="BETA-GLUCOSIDASE"/>
    <property type="match status" value="1"/>
</dbReference>
<name>A0ABV7N5A7_9STAP</name>
<comment type="caution">
    <text evidence="6">The sequence shown here is derived from an EMBL/GenBank/DDBJ whole genome shotgun (WGS) entry which is preliminary data.</text>
</comment>
<organism evidence="6 7">
    <name type="scientific">Salinicoccus sesuvii</name>
    <dbReference type="NCBI Taxonomy" id="868281"/>
    <lineage>
        <taxon>Bacteria</taxon>
        <taxon>Bacillati</taxon>
        <taxon>Bacillota</taxon>
        <taxon>Bacilli</taxon>
        <taxon>Bacillales</taxon>
        <taxon>Staphylococcaceae</taxon>
        <taxon>Salinicoccus</taxon>
    </lineage>
</organism>
<evidence type="ECO:0000313" key="6">
    <source>
        <dbReference type="EMBL" id="MFC3387785.1"/>
    </source>
</evidence>
<feature type="domain" description="Fibronectin type III-like" evidence="5">
    <location>
        <begin position="584"/>
        <end position="654"/>
    </location>
</feature>
<dbReference type="Gene3D" id="2.60.40.10">
    <property type="entry name" value="Immunoglobulins"/>
    <property type="match status" value="1"/>
</dbReference>
<keyword evidence="4" id="KW-0326">Glycosidase</keyword>
<evidence type="ECO:0000256" key="3">
    <source>
        <dbReference type="ARBA" id="ARBA00023277"/>
    </source>
</evidence>
<accession>A0ABV7N5A7</accession>
<dbReference type="EMBL" id="JBHRVQ010000001">
    <property type="protein sequence ID" value="MFC3387785.1"/>
    <property type="molecule type" value="Genomic_DNA"/>
</dbReference>
<dbReference type="Pfam" id="PF14310">
    <property type="entry name" value="Fn3-like"/>
    <property type="match status" value="1"/>
</dbReference>
<reference evidence="7" key="1">
    <citation type="journal article" date="2019" name="Int. J. Syst. Evol. Microbiol.">
        <title>The Global Catalogue of Microorganisms (GCM) 10K type strain sequencing project: providing services to taxonomists for standard genome sequencing and annotation.</title>
        <authorList>
            <consortium name="The Broad Institute Genomics Platform"/>
            <consortium name="The Broad Institute Genome Sequencing Center for Infectious Disease"/>
            <person name="Wu L."/>
            <person name="Ma J."/>
        </authorList>
    </citation>
    <scope>NUCLEOTIDE SEQUENCE [LARGE SCALE GENOMIC DNA]</scope>
    <source>
        <strain evidence="7">CCM 7756</strain>
    </source>
</reference>
<evidence type="ECO:0000256" key="2">
    <source>
        <dbReference type="ARBA" id="ARBA00022801"/>
    </source>
</evidence>